<gene>
    <name evidence="9" type="ORF">NEF87_004694</name>
</gene>
<comment type="subcellular location">
    <subcellularLocation>
        <location evidence="1">Cell membrane</location>
        <topology evidence="1">Multi-pass membrane protein</topology>
    </subcellularLocation>
</comment>
<dbReference type="EMBL" id="CP104013">
    <property type="protein sequence ID" value="UYP48409.1"/>
    <property type="molecule type" value="Genomic_DNA"/>
</dbReference>
<feature type="transmembrane region" description="Helical" evidence="7">
    <location>
        <begin position="395"/>
        <end position="418"/>
    </location>
</feature>
<evidence type="ECO:0000256" key="1">
    <source>
        <dbReference type="ARBA" id="ARBA00004651"/>
    </source>
</evidence>
<feature type="transmembrane region" description="Helical" evidence="7">
    <location>
        <begin position="458"/>
        <end position="481"/>
    </location>
</feature>
<feature type="transmembrane region" description="Helical" evidence="7">
    <location>
        <begin position="560"/>
        <end position="582"/>
    </location>
</feature>
<keyword evidence="4 7" id="KW-1133">Transmembrane helix</keyword>
<dbReference type="InterPro" id="IPR003838">
    <property type="entry name" value="ABC3_permease_C"/>
</dbReference>
<feature type="region of interest" description="Disordered" evidence="6">
    <location>
        <begin position="519"/>
        <end position="539"/>
    </location>
</feature>
<evidence type="ECO:0000256" key="6">
    <source>
        <dbReference type="SAM" id="MobiDB-lite"/>
    </source>
</evidence>
<name>A0ABY6I0R5_9ARCH</name>
<proteinExistence type="predicted"/>
<keyword evidence="2" id="KW-1003">Cell membrane</keyword>
<organism evidence="9 10">
    <name type="scientific">Candidatus Lokiarchaeum ossiferum</name>
    <dbReference type="NCBI Taxonomy" id="2951803"/>
    <lineage>
        <taxon>Archaea</taxon>
        <taxon>Promethearchaeati</taxon>
        <taxon>Promethearchaeota</taxon>
        <taxon>Promethearchaeia</taxon>
        <taxon>Promethearchaeales</taxon>
        <taxon>Promethearchaeaceae</taxon>
        <taxon>Candidatus Lokiarchaeum</taxon>
    </lineage>
</organism>
<dbReference type="Proteomes" id="UP001208689">
    <property type="component" value="Chromosome"/>
</dbReference>
<protein>
    <recommendedName>
        <fullName evidence="8">ABC3 transporter permease C-terminal domain-containing protein</fullName>
    </recommendedName>
</protein>
<evidence type="ECO:0000256" key="3">
    <source>
        <dbReference type="ARBA" id="ARBA00022692"/>
    </source>
</evidence>
<keyword evidence="5 7" id="KW-0472">Membrane</keyword>
<evidence type="ECO:0000313" key="10">
    <source>
        <dbReference type="Proteomes" id="UP001208689"/>
    </source>
</evidence>
<feature type="transmembrane region" description="Helical" evidence="7">
    <location>
        <begin position="602"/>
        <end position="623"/>
    </location>
</feature>
<feature type="compositionally biased region" description="Basic and acidic residues" evidence="6">
    <location>
        <begin position="525"/>
        <end position="539"/>
    </location>
</feature>
<feature type="transmembrane region" description="Helical" evidence="7">
    <location>
        <begin position="994"/>
        <end position="1020"/>
    </location>
</feature>
<dbReference type="Pfam" id="PF02687">
    <property type="entry name" value="FtsX"/>
    <property type="match status" value="1"/>
</dbReference>
<keyword evidence="3 7" id="KW-0812">Transmembrane</keyword>
<evidence type="ECO:0000313" key="9">
    <source>
        <dbReference type="EMBL" id="UYP48409.1"/>
    </source>
</evidence>
<reference evidence="9" key="1">
    <citation type="submission" date="2022-09" db="EMBL/GenBank/DDBJ databases">
        <title>Actin cytoskeleton and complex cell architecture in an #Asgard archaeon.</title>
        <authorList>
            <person name="Ponce Toledo R.I."/>
            <person name="Schleper C."/>
            <person name="Rodrigues Oliveira T."/>
            <person name="Wollweber F."/>
            <person name="Xu J."/>
            <person name="Rittmann S."/>
            <person name="Klingl A."/>
            <person name="Pilhofer M."/>
        </authorList>
    </citation>
    <scope>NUCLEOTIDE SEQUENCE</scope>
    <source>
        <strain evidence="9">B-35</strain>
    </source>
</reference>
<accession>A0ABY6I0R5</accession>
<feature type="transmembrane region" description="Helical" evidence="7">
    <location>
        <begin position="662"/>
        <end position="680"/>
    </location>
</feature>
<feature type="transmembrane region" description="Helical" evidence="7">
    <location>
        <begin position="346"/>
        <end position="367"/>
    </location>
</feature>
<sequence>MSIKFKYTLSQALQAIRRSPLLIIGLASILAMISVMNIYVYNARNYQIENFESSYFEIGIYNSTEDASHIAFNHDIFGSNFIQIDQQIKSSFSIESSNPLYYLTNDNLQLAINKSGNLDRSDDLALMFSDINFYNSDHFDRYFELYDGRRPQNTSEYIIDIVSAVKLGFHESTEDYLPFAFLDKQNASIIVDTLNINQTNGKIVGIFIPKQTLVKFFDYSPAKLTYSQDYSSVDSFQHATLQEWKNAIIMGLIDFDFNYNNPVITQLNSSYNNLPINSTQSWVCVSAMGYHYDRSTININSISREEKVFHDKWFQLYNLFEHDTKIFTTSMYELFYDSLENARNLYVYQIMNIPLLICAVLIGQILVKASFSSRLISYNHALIKGYPRKMINNQLIWEIICMGTIVGILSVVFSWIIYRPVQNTLNPLIGSSTFTSFGNDTGYYENVRLFAPEAYLKFSLTVGLVLGIIAIGILLCAVIYAKLIYHFNQMKRYEIADSLEQFELNSLLSENLLISQNKKKKKKQNKAEKKLQEKSNDSPKIEENKYKSVDYEYSKGIKKFGLVVFLIGWVPILLILFIQLGYYSEIDRIAYAAQKMNEYNKYFVFPAFFSPFVIIYGIVRWLLFEKPLFYANICEKFTGLFLGEKGVLNALETLRFKNLKKISLILAVISGSFIFCNLALNSSMISKPTLQNVIIGGDFNIQATNTRNYMEEGNQTILFDDLITIEKIISNQSYYSDDYMDVATNSLISLSDISSANYGFDTIVLTNFSKYCHVAQSRQVQSIIPNLYSKLQKTLLYNDQNSEYIGVLVTDRFLNYYQYEVGAIFTINPELFPFSENFASQELISLKIIDSIETIPGLLRGYSYDYQILADFSNFVSIGEELTYDSLNFIGTLNSTNTDSYREIIFQDVCPMEEVAFRYSDPLYLNVATEVDDGTTRIFSPKGDTKEIYLLYIESAILLIFLVISIVILILQYRKENRGYHGLLLVQGFGKKNLSMLVIAQLIFVIFSTLFIGLLVGFSAGGMWTVSYLRLESFNGVSNLNLPIVFNLKEFLFVIGVLLSGTFLFMGVLLFTDRKKEYAQYLSHEE</sequence>
<evidence type="ECO:0000256" key="5">
    <source>
        <dbReference type="ARBA" id="ARBA00023136"/>
    </source>
</evidence>
<evidence type="ECO:0000259" key="8">
    <source>
        <dbReference type="Pfam" id="PF02687"/>
    </source>
</evidence>
<feature type="domain" description="ABC3 transporter permease C-terminal" evidence="8">
    <location>
        <begin position="955"/>
        <end position="1069"/>
    </location>
</feature>
<feature type="transmembrane region" description="Helical" evidence="7">
    <location>
        <begin position="1051"/>
        <end position="1071"/>
    </location>
</feature>
<evidence type="ECO:0000256" key="4">
    <source>
        <dbReference type="ARBA" id="ARBA00022989"/>
    </source>
</evidence>
<feature type="transmembrane region" description="Helical" evidence="7">
    <location>
        <begin position="949"/>
        <end position="973"/>
    </location>
</feature>
<feature type="transmembrane region" description="Helical" evidence="7">
    <location>
        <begin position="21"/>
        <end position="41"/>
    </location>
</feature>
<evidence type="ECO:0000256" key="2">
    <source>
        <dbReference type="ARBA" id="ARBA00022475"/>
    </source>
</evidence>
<evidence type="ECO:0000256" key="7">
    <source>
        <dbReference type="SAM" id="Phobius"/>
    </source>
</evidence>
<keyword evidence="10" id="KW-1185">Reference proteome</keyword>